<keyword evidence="1" id="KW-0812">Transmembrane</keyword>
<keyword evidence="1" id="KW-0472">Membrane</keyword>
<name>A0A382HB54_9ZZZZ</name>
<accession>A0A382HB54</accession>
<proteinExistence type="predicted"/>
<feature type="transmembrane region" description="Helical" evidence="1">
    <location>
        <begin position="102"/>
        <end position="120"/>
    </location>
</feature>
<evidence type="ECO:0000313" key="2">
    <source>
        <dbReference type="EMBL" id="SVB84558.1"/>
    </source>
</evidence>
<gene>
    <name evidence="2" type="ORF">METZ01_LOCUS237412</name>
</gene>
<evidence type="ECO:0008006" key="3">
    <source>
        <dbReference type="Google" id="ProtNLM"/>
    </source>
</evidence>
<keyword evidence="1" id="KW-1133">Transmembrane helix</keyword>
<dbReference type="EMBL" id="UINC01060246">
    <property type="protein sequence ID" value="SVB84558.1"/>
    <property type="molecule type" value="Genomic_DNA"/>
</dbReference>
<organism evidence="2">
    <name type="scientific">marine metagenome</name>
    <dbReference type="NCBI Taxonomy" id="408172"/>
    <lineage>
        <taxon>unclassified sequences</taxon>
        <taxon>metagenomes</taxon>
        <taxon>ecological metagenomes</taxon>
    </lineage>
</organism>
<feature type="transmembrane region" description="Helical" evidence="1">
    <location>
        <begin position="149"/>
        <end position="166"/>
    </location>
</feature>
<sequence>TEGGQDPRNLQGHYPIRSVADDWGGHGDVETKCRTVSDEGRVRLLKTINRYQNMPTVNQSASDTAPGTESSPEIRYFSPDELPGILRVSEALRRFVDRVGRFGAWFAMPLVMITAYDVLVRKLWSTQQIWLVENVSPLFGSTLLQELEWHSHTVLITLVLGFGYIWNTHVRVDLVRERVGFRNRAWLEFIGLTIFLIPYTCVVVYYAAVYAYDSWAINRPAGCAWYQCGEISASLVGLSHRWIIKSILVFGLGVTIVAGIAVWLQTAVVLFGPKHWRYDLMTLEWPEDIGSTVEGKERLELETLVDQVEERARLRREKEAAEQAAGA</sequence>
<protein>
    <recommendedName>
        <fullName evidence="3">TRAP transporter small permease subunit</fullName>
    </recommendedName>
</protein>
<feature type="transmembrane region" description="Helical" evidence="1">
    <location>
        <begin position="242"/>
        <end position="271"/>
    </location>
</feature>
<dbReference type="AlphaFoldDB" id="A0A382HB54"/>
<reference evidence="2" key="1">
    <citation type="submission" date="2018-05" db="EMBL/GenBank/DDBJ databases">
        <authorList>
            <person name="Lanie J.A."/>
            <person name="Ng W.-L."/>
            <person name="Kazmierczak K.M."/>
            <person name="Andrzejewski T.M."/>
            <person name="Davidsen T.M."/>
            <person name="Wayne K.J."/>
            <person name="Tettelin H."/>
            <person name="Glass J.I."/>
            <person name="Rusch D."/>
            <person name="Podicherti R."/>
            <person name="Tsui H.-C.T."/>
            <person name="Winkler M.E."/>
        </authorList>
    </citation>
    <scope>NUCLEOTIDE SEQUENCE</scope>
</reference>
<feature type="non-terminal residue" evidence="2">
    <location>
        <position position="1"/>
    </location>
</feature>
<feature type="transmembrane region" description="Helical" evidence="1">
    <location>
        <begin position="186"/>
        <end position="208"/>
    </location>
</feature>
<evidence type="ECO:0000256" key="1">
    <source>
        <dbReference type="SAM" id="Phobius"/>
    </source>
</evidence>